<evidence type="ECO:0000313" key="2">
    <source>
        <dbReference type="Proteomes" id="UP001174210"/>
    </source>
</evidence>
<reference evidence="1" key="1">
    <citation type="submission" date="2023-03" db="EMBL/GenBank/DDBJ databases">
        <title>MT1 and MT2 Draft Genomes of Novel Species.</title>
        <authorList>
            <person name="Venkateswaran K."/>
        </authorList>
    </citation>
    <scope>NUCLEOTIDE SEQUENCE</scope>
    <source>
        <strain evidence="1">F6_8S_P_1A</strain>
    </source>
</reference>
<accession>A0ABT8IXZ3</accession>
<proteinExistence type="predicted"/>
<evidence type="ECO:0008006" key="3">
    <source>
        <dbReference type="Google" id="ProtNLM"/>
    </source>
</evidence>
<organism evidence="1 2">
    <name type="scientific">Leifsonia virtsii</name>
    <dbReference type="NCBI Taxonomy" id="3035915"/>
    <lineage>
        <taxon>Bacteria</taxon>
        <taxon>Bacillati</taxon>
        <taxon>Actinomycetota</taxon>
        <taxon>Actinomycetes</taxon>
        <taxon>Micrococcales</taxon>
        <taxon>Microbacteriaceae</taxon>
        <taxon>Leifsonia</taxon>
    </lineage>
</organism>
<keyword evidence="2" id="KW-1185">Reference proteome</keyword>
<evidence type="ECO:0000313" key="1">
    <source>
        <dbReference type="EMBL" id="MDN4597686.1"/>
    </source>
</evidence>
<comment type="caution">
    <text evidence="1">The sequence shown here is derived from an EMBL/GenBank/DDBJ whole genome shotgun (WGS) entry which is preliminary data.</text>
</comment>
<gene>
    <name evidence="1" type="ORF">P5G59_11085</name>
</gene>
<dbReference type="RefSeq" id="WP_283810132.1">
    <property type="nucleotide sequence ID" value="NZ_JAROCB010000003.1"/>
</dbReference>
<protein>
    <recommendedName>
        <fullName evidence="3">ATP-dependent DNA ligase</fullName>
    </recommendedName>
</protein>
<dbReference type="Proteomes" id="UP001174210">
    <property type="component" value="Unassembled WGS sequence"/>
</dbReference>
<sequence>MPATSVVDVDGRRLRLTSLDKVLYLETGTTKGDVIHYYASIAAA</sequence>
<name>A0ABT8IXZ3_9MICO</name>
<dbReference type="EMBL" id="JAROCB010000003">
    <property type="protein sequence ID" value="MDN4597686.1"/>
    <property type="molecule type" value="Genomic_DNA"/>
</dbReference>